<reference evidence="1" key="1">
    <citation type="journal article" date="2014" name="Front. Microbiol.">
        <title>High frequency of phylogenetically diverse reductive dehalogenase-homologous genes in deep subseafloor sedimentary metagenomes.</title>
        <authorList>
            <person name="Kawai M."/>
            <person name="Futagami T."/>
            <person name="Toyoda A."/>
            <person name="Takaki Y."/>
            <person name="Nishi S."/>
            <person name="Hori S."/>
            <person name="Arai W."/>
            <person name="Tsubouchi T."/>
            <person name="Morono Y."/>
            <person name="Uchiyama I."/>
            <person name="Ito T."/>
            <person name="Fujiyama A."/>
            <person name="Inagaki F."/>
            <person name="Takami H."/>
        </authorList>
    </citation>
    <scope>NUCLEOTIDE SEQUENCE</scope>
    <source>
        <strain evidence="1">Expedition CK06-06</strain>
    </source>
</reference>
<gene>
    <name evidence="1" type="ORF">S12H4_23043</name>
</gene>
<evidence type="ECO:0000313" key="1">
    <source>
        <dbReference type="EMBL" id="GAI80941.1"/>
    </source>
</evidence>
<comment type="caution">
    <text evidence="1">The sequence shown here is derived from an EMBL/GenBank/DDBJ whole genome shotgun (WGS) entry which is preliminary data.</text>
</comment>
<protein>
    <submittedName>
        <fullName evidence="1">Uncharacterized protein</fullName>
    </submittedName>
</protein>
<proteinExistence type="predicted"/>
<organism evidence="1">
    <name type="scientific">marine sediment metagenome</name>
    <dbReference type="NCBI Taxonomy" id="412755"/>
    <lineage>
        <taxon>unclassified sequences</taxon>
        <taxon>metagenomes</taxon>
        <taxon>ecological metagenomes</taxon>
    </lineage>
</organism>
<dbReference type="EMBL" id="BARW01012149">
    <property type="protein sequence ID" value="GAI80941.1"/>
    <property type="molecule type" value="Genomic_DNA"/>
</dbReference>
<sequence>IKDDNTVVYASTNYGRMFVISIHKNYRDYSRFAHNYKVHWQFLVPTNLKPMKPLSFKNIPSLII</sequence>
<dbReference type="AlphaFoldDB" id="X1SP73"/>
<feature type="non-terminal residue" evidence="1">
    <location>
        <position position="1"/>
    </location>
</feature>
<name>X1SP73_9ZZZZ</name>
<accession>X1SP73</accession>